<name>A0ABP2HQU8_9BACT</name>
<comment type="caution">
    <text evidence="1">The sequence shown here is derived from an EMBL/GenBank/DDBJ whole genome shotgun (WGS) entry which is preliminary data.</text>
</comment>
<evidence type="ECO:0000313" key="1">
    <source>
        <dbReference type="EMBL" id="EFB89742.1"/>
    </source>
</evidence>
<dbReference type="InterPro" id="IPR000119">
    <property type="entry name" value="Hist_DNA-bd"/>
</dbReference>
<evidence type="ECO:0000313" key="2">
    <source>
        <dbReference type="Proteomes" id="UP000006462"/>
    </source>
</evidence>
<evidence type="ECO:0008006" key="3">
    <source>
        <dbReference type="Google" id="ProtNLM"/>
    </source>
</evidence>
<dbReference type="Pfam" id="PF00216">
    <property type="entry name" value="Bac_DNA_binding"/>
    <property type="match status" value="1"/>
</dbReference>
<dbReference type="SUPFAM" id="SSF47729">
    <property type="entry name" value="IHF-like DNA-binding proteins"/>
    <property type="match status" value="1"/>
</dbReference>
<gene>
    <name evidence="1" type="ORF">HMPREF7215_2556</name>
</gene>
<dbReference type="Gene3D" id="4.10.520.10">
    <property type="entry name" value="IHF-like DNA-binding proteins"/>
    <property type="match status" value="1"/>
</dbReference>
<proteinExistence type="predicted"/>
<organism evidence="1 2">
    <name type="scientific">Pyramidobacter piscolens W5455</name>
    <dbReference type="NCBI Taxonomy" id="352165"/>
    <lineage>
        <taxon>Bacteria</taxon>
        <taxon>Thermotogati</taxon>
        <taxon>Synergistota</taxon>
        <taxon>Synergistia</taxon>
        <taxon>Synergistales</taxon>
        <taxon>Dethiosulfovibrionaceae</taxon>
        <taxon>Pyramidobacter</taxon>
    </lineage>
</organism>
<dbReference type="RefSeq" id="WP_009165747.1">
    <property type="nucleotide sequence ID" value="NZ_ADFP01000121.1"/>
</dbReference>
<dbReference type="EMBL" id="ADFP01000121">
    <property type="protein sequence ID" value="EFB89742.1"/>
    <property type="molecule type" value="Genomic_DNA"/>
</dbReference>
<protein>
    <recommendedName>
        <fullName evidence="3">DNA-binding protein HU</fullName>
    </recommendedName>
</protein>
<dbReference type="InterPro" id="IPR010992">
    <property type="entry name" value="IHF-like_DNA-bd_dom_sf"/>
</dbReference>
<dbReference type="Proteomes" id="UP000006462">
    <property type="component" value="Unassembled WGS sequence"/>
</dbReference>
<accession>A0ABP2HQU8</accession>
<sequence>MNTDELIRQYRKNSRYPKPRAQALADIENFLAVVAKALTDEERVNLRGVGILTTTLSEVGDKTYKNPRTGESFVKEGHKTLRAKFKPSKAIYGAYGLA</sequence>
<reference evidence="1 2" key="1">
    <citation type="submission" date="2009-12" db="EMBL/GenBank/DDBJ databases">
        <authorList>
            <person name="Shrivastava S."/>
            <person name="Madupu R."/>
            <person name="Durkin A.S."/>
            <person name="Torralba M."/>
            <person name="Methe B."/>
            <person name="Sutton G.G."/>
            <person name="Strausberg R.L."/>
            <person name="Nelson K.E."/>
        </authorList>
    </citation>
    <scope>NUCLEOTIDE SEQUENCE [LARGE SCALE GENOMIC DNA]</scope>
    <source>
        <strain evidence="1 2">W5455</strain>
    </source>
</reference>
<keyword evidence="2" id="KW-1185">Reference proteome</keyword>